<keyword evidence="2" id="KW-1185">Reference proteome</keyword>
<gene>
    <name evidence="1" type="ORF">Egran_04669</name>
</gene>
<evidence type="ECO:0000313" key="1">
    <source>
        <dbReference type="EMBL" id="OXV07566.1"/>
    </source>
</evidence>
<reference evidence="1 2" key="1">
    <citation type="journal article" date="2015" name="Environ. Microbiol.">
        <title>Metagenome sequence of Elaphomyces granulatus from sporocarp tissue reveals Ascomycota ectomycorrhizal fingerprints of genome expansion and a Proteobacteria-rich microbiome.</title>
        <authorList>
            <person name="Quandt C.A."/>
            <person name="Kohler A."/>
            <person name="Hesse C.N."/>
            <person name="Sharpton T.J."/>
            <person name="Martin F."/>
            <person name="Spatafora J.W."/>
        </authorList>
    </citation>
    <scope>NUCLEOTIDE SEQUENCE [LARGE SCALE GENOMIC DNA]</scope>
    <source>
        <strain evidence="1 2">OSC145934</strain>
    </source>
</reference>
<organism evidence="1 2">
    <name type="scientific">Elaphomyces granulatus</name>
    <dbReference type="NCBI Taxonomy" id="519963"/>
    <lineage>
        <taxon>Eukaryota</taxon>
        <taxon>Fungi</taxon>
        <taxon>Dikarya</taxon>
        <taxon>Ascomycota</taxon>
        <taxon>Pezizomycotina</taxon>
        <taxon>Eurotiomycetes</taxon>
        <taxon>Eurotiomycetidae</taxon>
        <taxon>Eurotiales</taxon>
        <taxon>Elaphomycetaceae</taxon>
        <taxon>Elaphomyces</taxon>
    </lineage>
</organism>
<name>A0A232LTY0_9EURO</name>
<dbReference type="EMBL" id="NPHW01004735">
    <property type="protein sequence ID" value="OXV07566.1"/>
    <property type="molecule type" value="Genomic_DNA"/>
</dbReference>
<accession>A0A232LTY0</accession>
<dbReference type="AlphaFoldDB" id="A0A232LTY0"/>
<proteinExistence type="predicted"/>
<evidence type="ECO:0000313" key="2">
    <source>
        <dbReference type="Proteomes" id="UP000243515"/>
    </source>
</evidence>
<sequence>MEKALDALNRKEEPNFKKLLKNSVSITQPSLKGQQRNFVIEIVGDDGFGDFANATQRKLTACIFVRSIKLANSLTIRYTLNSFIELYGTSRMYGLKTLACGLSFPISVFQKKIGQMMNWESHVHESLRPEYKSKAGDSRRLMIVNGVRSFVQRLEIMRQAEPAMQDTTKGRRAYLWSNPHLWRPSVEV</sequence>
<protein>
    <submittedName>
        <fullName evidence="1">Uncharacterized protein</fullName>
    </submittedName>
</protein>
<dbReference type="Proteomes" id="UP000243515">
    <property type="component" value="Unassembled WGS sequence"/>
</dbReference>
<comment type="caution">
    <text evidence="1">The sequence shown here is derived from an EMBL/GenBank/DDBJ whole genome shotgun (WGS) entry which is preliminary data.</text>
</comment>